<dbReference type="InterPro" id="IPR052698">
    <property type="entry name" value="MoCofactor_Util/Proc"/>
</dbReference>
<dbReference type="AlphaFoldDB" id="A0A1H3HSV3"/>
<feature type="domain" description="XdhC Rossmann" evidence="2">
    <location>
        <begin position="213"/>
        <end position="351"/>
    </location>
</feature>
<dbReference type="InterPro" id="IPR027051">
    <property type="entry name" value="XdhC_Rossmann_dom"/>
</dbReference>
<dbReference type="Gene3D" id="3.40.50.720">
    <property type="entry name" value="NAD(P)-binding Rossmann-like Domain"/>
    <property type="match status" value="1"/>
</dbReference>
<dbReference type="Pfam" id="PF13478">
    <property type="entry name" value="XdhC_C"/>
    <property type="match status" value="1"/>
</dbReference>
<dbReference type="PANTHER" id="PTHR30388">
    <property type="entry name" value="ALDEHYDE OXIDOREDUCTASE MOLYBDENUM COFACTOR ASSEMBLY PROTEIN"/>
    <property type="match status" value="1"/>
</dbReference>
<dbReference type="Proteomes" id="UP000198935">
    <property type="component" value="Unassembled WGS sequence"/>
</dbReference>
<dbReference type="OrthoDB" id="9773039at2"/>
<evidence type="ECO:0000259" key="2">
    <source>
        <dbReference type="Pfam" id="PF13478"/>
    </source>
</evidence>
<evidence type="ECO:0000313" key="3">
    <source>
        <dbReference type="EMBL" id="SDY18490.1"/>
    </source>
</evidence>
<evidence type="ECO:0000259" key="1">
    <source>
        <dbReference type="Pfam" id="PF02625"/>
    </source>
</evidence>
<dbReference type="STRING" id="1503961.SAMN05421736_101602"/>
<dbReference type="EMBL" id="FNPI01000001">
    <property type="protein sequence ID" value="SDY18490.1"/>
    <property type="molecule type" value="Genomic_DNA"/>
</dbReference>
<evidence type="ECO:0000313" key="4">
    <source>
        <dbReference type="Proteomes" id="UP000198935"/>
    </source>
</evidence>
<reference evidence="4" key="1">
    <citation type="submission" date="2016-10" db="EMBL/GenBank/DDBJ databases">
        <authorList>
            <person name="Varghese N."/>
            <person name="Submissions S."/>
        </authorList>
    </citation>
    <scope>NUCLEOTIDE SEQUENCE [LARGE SCALE GENOMIC DNA]</scope>
    <source>
        <strain evidence="4">SP</strain>
    </source>
</reference>
<proteinExistence type="predicted"/>
<feature type="domain" description="XdhC- CoxI" evidence="1">
    <location>
        <begin position="16"/>
        <end position="79"/>
    </location>
</feature>
<sequence length="382" mass="44329">MKELYDYLQVIRQNKHLSFALATVIKVEGSAYRHQGAKMLFSETGEQYGIISGGCLEEDLQFRATEVIAANRPMTVTYDLRPEDDADWGQGAGCNGKVIVYLERLVWEDSGKDGRESLLALIWQELERGRQILCMRKIKRQDNEHRPVGENLPLLFDASGELISKHAKRAVDKKMLTKLRQFVHDDRNFEYTALPGNKAVDVLIERWKPKDILYIFGAGPDVEPLVERASEFYFSPIIIDPRSSRCHSSRFPKAKELIAVHPETFLKKHDEIGENSFVLIMTHHFSRDRYILNYFIERLPRPAYVGILGPRRRTERLLYPKSVPEWIHSPVGVNIYAEDAEEISISIIGELIQVRNKQRVLERKKQRDELQDEERAQWKQRG</sequence>
<protein>
    <submittedName>
        <fullName evidence="3">Xanthine dehydrogenase accessory factor</fullName>
    </submittedName>
</protein>
<dbReference type="PANTHER" id="PTHR30388:SF6">
    <property type="entry name" value="XANTHINE DEHYDROGENASE SUBUNIT A-RELATED"/>
    <property type="match status" value="1"/>
</dbReference>
<dbReference type="Pfam" id="PF02625">
    <property type="entry name" value="XdhC_CoxI"/>
    <property type="match status" value="1"/>
</dbReference>
<dbReference type="InterPro" id="IPR003777">
    <property type="entry name" value="XdhC_CoxI"/>
</dbReference>
<name>A0A1H3HSV3_9BACI</name>
<gene>
    <name evidence="3" type="ORF">SAMN05421736_101602</name>
</gene>
<accession>A0A1H3HSV3</accession>
<organism evidence="3 4">
    <name type="scientific">Evansella caseinilytica</name>
    <dbReference type="NCBI Taxonomy" id="1503961"/>
    <lineage>
        <taxon>Bacteria</taxon>
        <taxon>Bacillati</taxon>
        <taxon>Bacillota</taxon>
        <taxon>Bacilli</taxon>
        <taxon>Bacillales</taxon>
        <taxon>Bacillaceae</taxon>
        <taxon>Evansella</taxon>
    </lineage>
</organism>
<keyword evidence="4" id="KW-1185">Reference proteome</keyword>